<dbReference type="Gramene" id="PGSC0003DMT400077099">
    <property type="protein sequence ID" value="PGSC0003DMT400077099"/>
    <property type="gene ID" value="PGSC0003DMG400029988"/>
</dbReference>
<reference evidence="7" key="2">
    <citation type="submission" date="2015-06" db="UniProtKB">
        <authorList>
            <consortium name="EnsemblPlants"/>
        </authorList>
    </citation>
    <scope>IDENTIFICATION</scope>
    <source>
        <strain evidence="7">DM1-3 516 R44</strain>
    </source>
</reference>
<keyword evidence="3" id="KW-0611">Plant defense</keyword>
<dbReference type="PANTHER" id="PTHR32227">
    <property type="entry name" value="GLUCAN ENDO-1,3-BETA-GLUCOSIDASE BG1-RELATED-RELATED"/>
    <property type="match status" value="1"/>
</dbReference>
<dbReference type="PaxDb" id="4113-PGSC0003DMT400077099"/>
<keyword evidence="8" id="KW-1185">Reference proteome</keyword>
<dbReference type="FunFam" id="3.20.20.80:FF:000010">
    <property type="entry name" value="glucan endo-1,3-beta-glucosidase, basic"/>
    <property type="match status" value="2"/>
</dbReference>
<dbReference type="GO" id="GO:0005975">
    <property type="term" value="P:carbohydrate metabolic process"/>
    <property type="evidence" value="ECO:0007669"/>
    <property type="project" value="InterPro"/>
</dbReference>
<dbReference type="EnsemblPlants" id="PGSC0003DMT400077099">
    <property type="protein sequence ID" value="PGSC0003DMT400077099"/>
    <property type="gene ID" value="PGSC0003DMG400029988"/>
</dbReference>
<evidence type="ECO:0000256" key="1">
    <source>
        <dbReference type="ARBA" id="ARBA00008773"/>
    </source>
</evidence>
<dbReference type="GO" id="GO:0004553">
    <property type="term" value="F:hydrolase activity, hydrolyzing O-glycosyl compounds"/>
    <property type="evidence" value="ECO:0007669"/>
    <property type="project" value="InterPro"/>
</dbReference>
<dbReference type="Proteomes" id="UP000011115">
    <property type="component" value="Unassembled WGS sequence"/>
</dbReference>
<reference evidence="8" key="1">
    <citation type="journal article" date="2011" name="Nature">
        <title>Genome sequence and analysis of the tuber crop potato.</title>
        <authorList>
            <consortium name="The Potato Genome Sequencing Consortium"/>
        </authorList>
    </citation>
    <scope>NUCLEOTIDE SEQUENCE [LARGE SCALE GENOMIC DNA]</scope>
    <source>
        <strain evidence="8">cv. DM1-3 516 R44</strain>
    </source>
</reference>
<evidence type="ECO:0000313" key="7">
    <source>
        <dbReference type="EnsemblPlants" id="PGSC0003DMT400077099"/>
    </source>
</evidence>
<evidence type="ECO:0000256" key="4">
    <source>
        <dbReference type="ARBA" id="ARBA00023295"/>
    </source>
</evidence>
<dbReference type="InterPro" id="IPR017853">
    <property type="entry name" value="GH"/>
</dbReference>
<dbReference type="InterPro" id="IPR044965">
    <property type="entry name" value="Glyco_hydro_17_plant"/>
</dbReference>
<evidence type="ECO:0000256" key="3">
    <source>
        <dbReference type="ARBA" id="ARBA00022821"/>
    </source>
</evidence>
<dbReference type="InParanoid" id="M1CXW6"/>
<sequence length="612" mass="68519">MRVYDPIPETLNALKDSNLQIMLCIPNDKLQALTDPKEAYNWVVANVINYIKQVRIRYISVGNEISPLIARSSQFVPFLLPAMENVQRVITSFRLNDRVKISTAIEMGLLANTYPPSQSTFRGDVTSFIKPIIEFLKQNNAPLLANIYPYFAYIGDPEHVSLSYAIFAQPEPDSSGYTNLFDAMLDSIYYAIGKVIGENKVEIVVSESGWPSEGGFGGSMGIATIYYRNLIGHAKSKAGTIHKPGKPIETYLFAMFDENLKIGAETERHFGIHVFRIINRRFVEITLHFPFESFEVQCVGVCYGRNGNNLPLAEDVVNLYKANGITSMRVYDPILETLNALKDSNIQIMLCIPNDKLQALTDPKEAYNWVVANVINYIKQVRIRYISVGNEISPLIAGSSQFIPFLLPAMENVQRVITSFRLNDRVKISTAIETGLLANTYPPSQSTFHGDVTSFIKSIIEFLKQNNVPLLANIYPYFAYIGDPDHVSLSYAIFAQPEPDSSGYTNLFDAMLDSIYYAIGKAIGENKVEIVVSESGWPPDGDFGGSMGIATIYYRNLIGHAKSKAGTIHKPGKPIETYLFAMFDENLKIGAETEKHFGVFYPDKTQKYNLTF</sequence>
<evidence type="ECO:0000313" key="8">
    <source>
        <dbReference type="Proteomes" id="UP000011115"/>
    </source>
</evidence>
<evidence type="ECO:0000256" key="2">
    <source>
        <dbReference type="ARBA" id="ARBA00022801"/>
    </source>
</evidence>
<name>M1CXW6_SOLTU</name>
<organism evidence="7 8">
    <name type="scientific">Solanum tuberosum</name>
    <name type="common">Potato</name>
    <dbReference type="NCBI Taxonomy" id="4113"/>
    <lineage>
        <taxon>Eukaryota</taxon>
        <taxon>Viridiplantae</taxon>
        <taxon>Streptophyta</taxon>
        <taxon>Embryophyta</taxon>
        <taxon>Tracheophyta</taxon>
        <taxon>Spermatophyta</taxon>
        <taxon>Magnoliopsida</taxon>
        <taxon>eudicotyledons</taxon>
        <taxon>Gunneridae</taxon>
        <taxon>Pentapetalae</taxon>
        <taxon>asterids</taxon>
        <taxon>lamiids</taxon>
        <taxon>Solanales</taxon>
        <taxon>Solanaceae</taxon>
        <taxon>Solanoideae</taxon>
        <taxon>Solaneae</taxon>
        <taxon>Solanum</taxon>
    </lineage>
</organism>
<dbReference type="PROSITE" id="PS00587">
    <property type="entry name" value="GLYCOSYL_HYDROL_F17"/>
    <property type="match status" value="1"/>
</dbReference>
<accession>M1CXW6</accession>
<proteinExistence type="inferred from homology"/>
<dbReference type="Pfam" id="PF00332">
    <property type="entry name" value="Glyco_hydro_17"/>
    <property type="match status" value="2"/>
</dbReference>
<dbReference type="OMA" id="DAMVDCI"/>
<comment type="similarity">
    <text evidence="1 5">Belongs to the glycosyl hydrolase 17 family.</text>
</comment>
<keyword evidence="4 6" id="KW-0326">Glycosidase</keyword>
<dbReference type="AlphaFoldDB" id="M1CXW6"/>
<dbReference type="eggNOG" id="ENOG502QVKW">
    <property type="taxonomic scope" value="Eukaryota"/>
</dbReference>
<dbReference type="InterPro" id="IPR000490">
    <property type="entry name" value="Glyco_hydro_17"/>
</dbReference>
<dbReference type="HOGENOM" id="CLU_017528_0_0_1"/>
<dbReference type="GO" id="GO:0006952">
    <property type="term" value="P:defense response"/>
    <property type="evidence" value="ECO:0007669"/>
    <property type="project" value="UniProtKB-KW"/>
</dbReference>
<dbReference type="SUPFAM" id="SSF51445">
    <property type="entry name" value="(Trans)glycosidases"/>
    <property type="match status" value="2"/>
</dbReference>
<evidence type="ECO:0000256" key="6">
    <source>
        <dbReference type="RuleBase" id="RU004336"/>
    </source>
</evidence>
<evidence type="ECO:0000256" key="5">
    <source>
        <dbReference type="RuleBase" id="RU004335"/>
    </source>
</evidence>
<dbReference type="Gene3D" id="3.20.20.80">
    <property type="entry name" value="Glycosidases"/>
    <property type="match status" value="2"/>
</dbReference>
<dbReference type="STRING" id="4113.M1CXW6"/>
<keyword evidence="2 6" id="KW-0378">Hydrolase</keyword>
<protein>
    <submittedName>
        <fullName evidence="7">Glucan endo-1,3-beta-glucosidase, acidic isoform GI9</fullName>
    </submittedName>
</protein>